<comment type="caution">
    <text evidence="2">The sequence shown here is derived from an EMBL/GenBank/DDBJ whole genome shotgun (WGS) entry which is preliminary data.</text>
</comment>
<dbReference type="Proteomes" id="UP001146351">
    <property type="component" value="Unassembled WGS sequence"/>
</dbReference>
<sequence length="286" mass="31720">MCRHTYHHYPVCGHISSFTVSACPEFTNQLRMFASTGQSLVCEEVKMTHDLLSASQPSACVECERKWREMVTRGSPDAIRSRANSTIEGLATTSPIFQVAVRMTLDEENDSLPTEDVECGDERCDIYLDIAREHDRPCDCCGPAQPSQEDVIVIQIATLEGTTGREQSASNATDDPSVIAQPRPVVPDSVIRSSLFTYVSKWLEEVEDCHEQDEEPLDLLGRFPRGLGLFPGDSTSLLIPTIGQLTRWTSQTLMSHSSPTQNVVQESICWKISLLVESSSPISARR</sequence>
<name>A0A9W9HL88_9EURO</name>
<dbReference type="PROSITE" id="PS51257">
    <property type="entry name" value="PROKAR_LIPOPROTEIN"/>
    <property type="match status" value="1"/>
</dbReference>
<evidence type="ECO:0000313" key="2">
    <source>
        <dbReference type="EMBL" id="KAJ5152133.1"/>
    </source>
</evidence>
<reference evidence="2" key="1">
    <citation type="submission" date="2022-11" db="EMBL/GenBank/DDBJ databases">
        <authorList>
            <person name="Petersen C."/>
        </authorList>
    </citation>
    <scope>NUCLEOTIDE SEQUENCE</scope>
    <source>
        <strain evidence="2">IBT 21917</strain>
    </source>
</reference>
<feature type="compositionally biased region" description="Polar residues" evidence="1">
    <location>
        <begin position="162"/>
        <end position="174"/>
    </location>
</feature>
<evidence type="ECO:0000256" key="1">
    <source>
        <dbReference type="SAM" id="MobiDB-lite"/>
    </source>
</evidence>
<gene>
    <name evidence="2" type="ORF">N7492_010428</name>
</gene>
<dbReference type="OrthoDB" id="4511119at2759"/>
<accession>A0A9W9HL88</accession>
<reference evidence="2" key="2">
    <citation type="journal article" date="2023" name="IMA Fungus">
        <title>Comparative genomic study of the Penicillium genus elucidates a diverse pangenome and 15 lateral gene transfer events.</title>
        <authorList>
            <person name="Petersen C."/>
            <person name="Sorensen T."/>
            <person name="Nielsen M.R."/>
            <person name="Sondergaard T.E."/>
            <person name="Sorensen J.L."/>
            <person name="Fitzpatrick D.A."/>
            <person name="Frisvad J.C."/>
            <person name="Nielsen K.L."/>
        </authorList>
    </citation>
    <scope>NUCLEOTIDE SEQUENCE</scope>
    <source>
        <strain evidence="2">IBT 21917</strain>
    </source>
</reference>
<feature type="region of interest" description="Disordered" evidence="1">
    <location>
        <begin position="162"/>
        <end position="181"/>
    </location>
</feature>
<organism evidence="2 3">
    <name type="scientific">Penicillium capsulatum</name>
    <dbReference type="NCBI Taxonomy" id="69766"/>
    <lineage>
        <taxon>Eukaryota</taxon>
        <taxon>Fungi</taxon>
        <taxon>Dikarya</taxon>
        <taxon>Ascomycota</taxon>
        <taxon>Pezizomycotina</taxon>
        <taxon>Eurotiomycetes</taxon>
        <taxon>Eurotiomycetidae</taxon>
        <taxon>Eurotiales</taxon>
        <taxon>Aspergillaceae</taxon>
        <taxon>Penicillium</taxon>
    </lineage>
</organism>
<evidence type="ECO:0000313" key="3">
    <source>
        <dbReference type="Proteomes" id="UP001146351"/>
    </source>
</evidence>
<dbReference type="EMBL" id="JAPQKO010000008">
    <property type="protein sequence ID" value="KAJ5152133.1"/>
    <property type="molecule type" value="Genomic_DNA"/>
</dbReference>
<keyword evidence="3" id="KW-1185">Reference proteome</keyword>
<dbReference type="AlphaFoldDB" id="A0A9W9HL88"/>
<proteinExistence type="predicted"/>
<protein>
    <submittedName>
        <fullName evidence="2">Uncharacterized protein</fullName>
    </submittedName>
</protein>